<reference evidence="1 2" key="1">
    <citation type="journal article" date="2015" name="Genome Biol. Evol.">
        <title>Comparative Genomics of a Bacterivorous Green Alga Reveals Evolutionary Causalities and Consequences of Phago-Mixotrophic Mode of Nutrition.</title>
        <authorList>
            <person name="Burns J.A."/>
            <person name="Paasch A."/>
            <person name="Narechania A."/>
            <person name="Kim E."/>
        </authorList>
    </citation>
    <scope>NUCLEOTIDE SEQUENCE [LARGE SCALE GENOMIC DNA]</scope>
    <source>
        <strain evidence="1 2">PLY_AMNH</strain>
    </source>
</reference>
<sequence>MSSQGIRICSTGQPAKAAVPFRSIKNVNPSGGNTLREAWVGLGRGDHLRLLRAAKAVRRRLGGWEYWPNRGTKVRCSLAFQSAPKGPAVLSGIAANRSSRFSVKDCAADPVSSQELRCRPVSVRPLEAALPDPVSSAPVRAALRTQFR</sequence>
<gene>
    <name evidence="1" type="ORF">CYMTET_20311</name>
</gene>
<evidence type="ECO:0000313" key="2">
    <source>
        <dbReference type="Proteomes" id="UP001190700"/>
    </source>
</evidence>
<name>A0AAE0G4I4_9CHLO</name>
<dbReference type="Proteomes" id="UP001190700">
    <property type="component" value="Unassembled WGS sequence"/>
</dbReference>
<evidence type="ECO:0000313" key="1">
    <source>
        <dbReference type="EMBL" id="KAK3271332.1"/>
    </source>
</evidence>
<dbReference type="EMBL" id="LGRX02009836">
    <property type="protein sequence ID" value="KAK3271332.1"/>
    <property type="molecule type" value="Genomic_DNA"/>
</dbReference>
<protein>
    <submittedName>
        <fullName evidence="1">Uncharacterized protein</fullName>
    </submittedName>
</protein>
<dbReference type="AlphaFoldDB" id="A0AAE0G4I4"/>
<accession>A0AAE0G4I4</accession>
<feature type="non-terminal residue" evidence="1">
    <location>
        <position position="148"/>
    </location>
</feature>
<comment type="caution">
    <text evidence="1">The sequence shown here is derived from an EMBL/GenBank/DDBJ whole genome shotgun (WGS) entry which is preliminary data.</text>
</comment>
<organism evidence="1 2">
    <name type="scientific">Cymbomonas tetramitiformis</name>
    <dbReference type="NCBI Taxonomy" id="36881"/>
    <lineage>
        <taxon>Eukaryota</taxon>
        <taxon>Viridiplantae</taxon>
        <taxon>Chlorophyta</taxon>
        <taxon>Pyramimonadophyceae</taxon>
        <taxon>Pyramimonadales</taxon>
        <taxon>Pyramimonadaceae</taxon>
        <taxon>Cymbomonas</taxon>
    </lineage>
</organism>
<keyword evidence="2" id="KW-1185">Reference proteome</keyword>
<proteinExistence type="predicted"/>